<sequence>MKKLLLKFSILTIIAAGLISSANAQQVTFDFNNSLDDFVSVTTSPDPSPADCDLTVGPAAVTMSWDNGVATTQPRMNYTGTVGSGSGQTVDPTTMKFMRIVLNNTSTLTRVRLKVTDAGANNNNINAHTISVNDTPGVFTAYDFDLTSEAAWTSATSFGIQFRVIDPAPLSQTSNIAIDQIIFSSSLLSAEDNRLQGVNIFATGDRLTVISPVEQTEVNLYNLLGSRVKSISKTNKRLEIPVSDLAAGVYVVKLKSKEKTFTQKVVIQ</sequence>
<name>A0ABT8WX19_9FLAO</name>
<dbReference type="NCBIfam" id="TIGR04183">
    <property type="entry name" value="Por_Secre_tail"/>
    <property type="match status" value="1"/>
</dbReference>
<evidence type="ECO:0000259" key="3">
    <source>
        <dbReference type="Pfam" id="PF18962"/>
    </source>
</evidence>
<dbReference type="Pfam" id="PF18962">
    <property type="entry name" value="Por_Secre_tail"/>
    <property type="match status" value="1"/>
</dbReference>
<feature type="chain" id="PRO_5045998718" evidence="2">
    <location>
        <begin position="25"/>
        <end position="268"/>
    </location>
</feature>
<proteinExistence type="predicted"/>
<protein>
    <submittedName>
        <fullName evidence="4">T9SS type A sorting domain-containing protein</fullName>
    </submittedName>
</protein>
<evidence type="ECO:0000313" key="4">
    <source>
        <dbReference type="EMBL" id="MDO5986223.1"/>
    </source>
</evidence>
<evidence type="ECO:0000313" key="5">
    <source>
        <dbReference type="Proteomes" id="UP001176891"/>
    </source>
</evidence>
<evidence type="ECO:0000256" key="1">
    <source>
        <dbReference type="ARBA" id="ARBA00022729"/>
    </source>
</evidence>
<comment type="caution">
    <text evidence="4">The sequence shown here is derived from an EMBL/GenBank/DDBJ whole genome shotgun (WGS) entry which is preliminary data.</text>
</comment>
<dbReference type="RefSeq" id="WP_303280744.1">
    <property type="nucleotide sequence ID" value="NZ_BAABCZ010000016.1"/>
</dbReference>
<feature type="signal peptide" evidence="2">
    <location>
        <begin position="1"/>
        <end position="24"/>
    </location>
</feature>
<organism evidence="4 5">
    <name type="scientific">Flavivirga amylovorans</name>
    <dbReference type="NCBI Taxonomy" id="870486"/>
    <lineage>
        <taxon>Bacteria</taxon>
        <taxon>Pseudomonadati</taxon>
        <taxon>Bacteroidota</taxon>
        <taxon>Flavobacteriia</taxon>
        <taxon>Flavobacteriales</taxon>
        <taxon>Flavobacteriaceae</taxon>
        <taxon>Flavivirga</taxon>
    </lineage>
</organism>
<dbReference type="InterPro" id="IPR026444">
    <property type="entry name" value="Secre_tail"/>
</dbReference>
<accession>A0ABT8WX19</accession>
<gene>
    <name evidence="4" type="ORF">Q4Q39_02295</name>
</gene>
<keyword evidence="1 2" id="KW-0732">Signal</keyword>
<reference evidence="4" key="1">
    <citation type="submission" date="2023-07" db="EMBL/GenBank/DDBJ databases">
        <title>Two novel species in the genus Flavivirga.</title>
        <authorList>
            <person name="Kwon K."/>
        </authorList>
    </citation>
    <scope>NUCLEOTIDE SEQUENCE</scope>
    <source>
        <strain evidence="4">KACC 14157</strain>
    </source>
</reference>
<keyword evidence="5" id="KW-1185">Reference proteome</keyword>
<dbReference type="Proteomes" id="UP001176891">
    <property type="component" value="Unassembled WGS sequence"/>
</dbReference>
<evidence type="ECO:0000256" key="2">
    <source>
        <dbReference type="SAM" id="SignalP"/>
    </source>
</evidence>
<dbReference type="EMBL" id="JAUOEM010000001">
    <property type="protein sequence ID" value="MDO5986223.1"/>
    <property type="molecule type" value="Genomic_DNA"/>
</dbReference>
<feature type="domain" description="Secretion system C-terminal sorting" evidence="3">
    <location>
        <begin position="212"/>
        <end position="267"/>
    </location>
</feature>